<evidence type="ECO:0000313" key="1">
    <source>
        <dbReference type="EMBL" id="PSR55627.1"/>
    </source>
</evidence>
<gene>
    <name evidence="1" type="ORF">AHMF7605_20015</name>
</gene>
<organism evidence="1 2">
    <name type="scientific">Adhaeribacter arboris</name>
    <dbReference type="NCBI Taxonomy" id="2072846"/>
    <lineage>
        <taxon>Bacteria</taxon>
        <taxon>Pseudomonadati</taxon>
        <taxon>Bacteroidota</taxon>
        <taxon>Cytophagia</taxon>
        <taxon>Cytophagales</taxon>
        <taxon>Hymenobacteraceae</taxon>
        <taxon>Adhaeribacter</taxon>
    </lineage>
</organism>
<dbReference type="SUPFAM" id="SSF53756">
    <property type="entry name" value="UDP-Glycosyltransferase/glycogen phosphorylase"/>
    <property type="match status" value="1"/>
</dbReference>
<reference evidence="1 2" key="1">
    <citation type="submission" date="2018-03" db="EMBL/GenBank/DDBJ databases">
        <title>Adhaeribacter sp. HMF7605 Genome sequencing and assembly.</title>
        <authorList>
            <person name="Kang H."/>
            <person name="Kang J."/>
            <person name="Cha I."/>
            <person name="Kim H."/>
            <person name="Joh K."/>
        </authorList>
    </citation>
    <scope>NUCLEOTIDE SEQUENCE [LARGE SCALE GENOMIC DNA]</scope>
    <source>
        <strain evidence="1 2">HMF7605</strain>
    </source>
</reference>
<protein>
    <submittedName>
        <fullName evidence="1">Glycosyl transferase</fullName>
    </submittedName>
</protein>
<proteinExistence type="predicted"/>
<dbReference type="Gene3D" id="3.40.50.2000">
    <property type="entry name" value="Glycogen Phosphorylase B"/>
    <property type="match status" value="1"/>
</dbReference>
<dbReference type="Proteomes" id="UP000240357">
    <property type="component" value="Unassembled WGS sequence"/>
</dbReference>
<dbReference type="Pfam" id="PF13528">
    <property type="entry name" value="Glyco_trans_1_3"/>
    <property type="match status" value="1"/>
</dbReference>
<evidence type="ECO:0000313" key="2">
    <source>
        <dbReference type="Proteomes" id="UP000240357"/>
    </source>
</evidence>
<dbReference type="OrthoDB" id="9793805at2"/>
<keyword evidence="2" id="KW-1185">Reference proteome</keyword>
<keyword evidence="1" id="KW-0808">Transferase</keyword>
<comment type="caution">
    <text evidence="1">The sequence shown here is derived from an EMBL/GenBank/DDBJ whole genome shotgun (WGS) entry which is preliminary data.</text>
</comment>
<sequence>MKILYAVQGTGNGHLSRALDIIPILKQRAEVDILVSGCQADVSLPYAVQHQFKGLSFIFGKKGGVDFVKTFSKLNSRAFYQEMRQLAIESYDLVLNDFEPISAWACYFKKKTCIALSHQSAVLAPQAPRPKKEDAFGKFVLKNYAPATHHYGFHFNRFGENIFTPVIRSQIRELIPENQGHITVYLPAYDDWQLIEKLKSFKEVNWQVFSKHNKMPFRHKHIQVNPINNVAFVQSLATCAGVLCGAGFETPAEALYLGKKVLAIPMKGQYEQQCNAAALKVMGVPVIPSLKTKHLPVVEEWLENGAVIPVNYPNETEQIIDKILQKHAAGTYPENFPIQTPKTDVPVDFKV</sequence>
<dbReference type="GO" id="GO:0016740">
    <property type="term" value="F:transferase activity"/>
    <property type="evidence" value="ECO:0007669"/>
    <property type="project" value="UniProtKB-KW"/>
</dbReference>
<name>A0A2T2YJE4_9BACT</name>
<dbReference type="AlphaFoldDB" id="A0A2T2YJE4"/>
<accession>A0A2T2YJE4</accession>
<dbReference type="EMBL" id="PYFT01000001">
    <property type="protein sequence ID" value="PSR55627.1"/>
    <property type="molecule type" value="Genomic_DNA"/>
</dbReference>
<dbReference type="RefSeq" id="WP_106931807.1">
    <property type="nucleotide sequence ID" value="NZ_PYFT01000001.1"/>
</dbReference>